<proteinExistence type="predicted"/>
<organism evidence="2">
    <name type="scientific">Nothobranchius kadleci</name>
    <name type="common">African annual killifish</name>
    <dbReference type="NCBI Taxonomy" id="1051664"/>
    <lineage>
        <taxon>Eukaryota</taxon>
        <taxon>Metazoa</taxon>
        <taxon>Chordata</taxon>
        <taxon>Craniata</taxon>
        <taxon>Vertebrata</taxon>
        <taxon>Euteleostomi</taxon>
        <taxon>Actinopterygii</taxon>
        <taxon>Neopterygii</taxon>
        <taxon>Teleostei</taxon>
        <taxon>Neoteleostei</taxon>
        <taxon>Acanthomorphata</taxon>
        <taxon>Ovalentaria</taxon>
        <taxon>Atherinomorphae</taxon>
        <taxon>Cyprinodontiformes</taxon>
        <taxon>Nothobranchiidae</taxon>
        <taxon>Nothobranchius</taxon>
    </lineage>
</organism>
<evidence type="ECO:0000313" key="2">
    <source>
        <dbReference type="EMBL" id="SBP82645.1"/>
    </source>
</evidence>
<feature type="compositionally biased region" description="Low complexity" evidence="1">
    <location>
        <begin position="36"/>
        <end position="51"/>
    </location>
</feature>
<name>A0A1A8CV20_NOTKA</name>
<accession>A0A1A8CV20</accession>
<feature type="non-terminal residue" evidence="2">
    <location>
        <position position="57"/>
    </location>
</feature>
<dbReference type="AlphaFoldDB" id="A0A1A8CV20"/>
<dbReference type="EMBL" id="HADZ01018704">
    <property type="protein sequence ID" value="SBP82645.1"/>
    <property type="molecule type" value="Transcribed_RNA"/>
</dbReference>
<reference evidence="2" key="1">
    <citation type="submission" date="2016-05" db="EMBL/GenBank/DDBJ databases">
        <authorList>
            <person name="Lavstsen T."/>
            <person name="Jespersen J.S."/>
        </authorList>
    </citation>
    <scope>NUCLEOTIDE SEQUENCE</scope>
    <source>
        <tissue evidence="2">Brain</tissue>
    </source>
</reference>
<feature type="region of interest" description="Disordered" evidence="1">
    <location>
        <begin position="1"/>
        <end position="57"/>
    </location>
</feature>
<evidence type="ECO:0000256" key="1">
    <source>
        <dbReference type="SAM" id="MobiDB-lite"/>
    </source>
</evidence>
<feature type="compositionally biased region" description="Basic residues" evidence="1">
    <location>
        <begin position="8"/>
        <end position="20"/>
    </location>
</feature>
<sequence>QQTPQWQQRRHRLQGRSHHHYGGDARTPATSQHGPSEAQSGQQEQQHQGQAERPGHL</sequence>
<reference evidence="2" key="2">
    <citation type="submission" date="2016-06" db="EMBL/GenBank/DDBJ databases">
        <title>The genome of a short-lived fish provides insights into sex chromosome evolution and the genetic control of aging.</title>
        <authorList>
            <person name="Reichwald K."/>
            <person name="Felder M."/>
            <person name="Petzold A."/>
            <person name="Koch P."/>
            <person name="Groth M."/>
            <person name="Platzer M."/>
        </authorList>
    </citation>
    <scope>NUCLEOTIDE SEQUENCE</scope>
    <source>
        <tissue evidence="2">Brain</tissue>
    </source>
</reference>
<protein>
    <submittedName>
        <fullName evidence="2">Gap junction protein, alpha 3, 46kDa</fullName>
    </submittedName>
</protein>
<gene>
    <name evidence="2" type="primary">GJA3</name>
</gene>
<feature type="non-terminal residue" evidence="2">
    <location>
        <position position="1"/>
    </location>
</feature>